<dbReference type="Pfam" id="PF13417">
    <property type="entry name" value="GST_N_3"/>
    <property type="match status" value="2"/>
</dbReference>
<reference evidence="3 4" key="1">
    <citation type="journal article" date="2024" name="Nat. Commun.">
        <title>Phylogenomics reveals the evolutionary origins of lichenization in chlorophyte algae.</title>
        <authorList>
            <person name="Puginier C."/>
            <person name="Libourel C."/>
            <person name="Otte J."/>
            <person name="Skaloud P."/>
            <person name="Haon M."/>
            <person name="Grisel S."/>
            <person name="Petersen M."/>
            <person name="Berrin J.G."/>
            <person name="Delaux P.M."/>
            <person name="Dal Grande F."/>
            <person name="Keller J."/>
        </authorList>
    </citation>
    <scope>NUCLEOTIDE SEQUENCE [LARGE SCALE GENOMIC DNA]</scope>
    <source>
        <strain evidence="3 4">SAG 2043</strain>
    </source>
</reference>
<dbReference type="SFLD" id="SFLDS00019">
    <property type="entry name" value="Glutathione_Transferase_(cytos"/>
    <property type="match status" value="1"/>
</dbReference>
<sequence>MQTVRATSSTATEQEQTEAEPEYKLVANNPAAFRIAKGQLVQLARAALPFLFRLGSGGFVSGYRSGLAKDDGTYGVVKLAGRKVSETTTKIASLPRPKQPLELYEFEGCPFCRKVREAVAILDIDVVFYPCPKGSPTWRSKVQKEGGRALFPYMVDPNTGKAMYESDDIIAYLFQTYGDGQVPLGLRLGFFTVLSCGLALAASAGAGSRYRAAKLPAKHLIYWGYEASPFCKIVREVLCELELPHLQKSVARGSPKRQELFEKRGQFQAPYLEDPNTGVALFESADIIKYLNETYAA</sequence>
<comment type="caution">
    <text evidence="3">The sequence shown here is derived from an EMBL/GenBank/DDBJ whole genome shotgun (WGS) entry which is preliminary data.</text>
</comment>
<dbReference type="Gene3D" id="3.40.30.10">
    <property type="entry name" value="Glutaredoxin"/>
    <property type="match status" value="2"/>
</dbReference>
<gene>
    <name evidence="3" type="ORF">WJX72_003830</name>
</gene>
<feature type="domain" description="GST N-terminal" evidence="2">
    <location>
        <begin position="99"/>
        <end position="181"/>
    </location>
</feature>
<dbReference type="PROSITE" id="PS50404">
    <property type="entry name" value="GST_NTER"/>
    <property type="match status" value="2"/>
</dbReference>
<protein>
    <recommendedName>
        <fullName evidence="2">GST N-terminal domain-containing protein</fullName>
    </recommendedName>
</protein>
<proteinExistence type="predicted"/>
<evidence type="ECO:0000259" key="2">
    <source>
        <dbReference type="PROSITE" id="PS50404"/>
    </source>
</evidence>
<keyword evidence="4" id="KW-1185">Reference proteome</keyword>
<dbReference type="PROSITE" id="PS51354">
    <property type="entry name" value="GLUTAREDOXIN_2"/>
    <property type="match status" value="1"/>
</dbReference>
<dbReference type="EMBL" id="JALJOR010000001">
    <property type="protein sequence ID" value="KAK9829088.1"/>
    <property type="molecule type" value="Genomic_DNA"/>
</dbReference>
<evidence type="ECO:0000313" key="4">
    <source>
        <dbReference type="Proteomes" id="UP001489004"/>
    </source>
</evidence>
<dbReference type="SFLD" id="SFLDG01181">
    <property type="entry name" value="SUF2"/>
    <property type="match status" value="1"/>
</dbReference>
<dbReference type="InterPro" id="IPR040079">
    <property type="entry name" value="Glutathione_S-Trfase"/>
</dbReference>
<dbReference type="SUPFAM" id="SSF52833">
    <property type="entry name" value="Thioredoxin-like"/>
    <property type="match status" value="2"/>
</dbReference>
<dbReference type="PANTHER" id="PTHR45288">
    <property type="entry name" value="THIOREDOXIN FAMILY PROTEIN"/>
    <property type="match status" value="1"/>
</dbReference>
<dbReference type="InterPro" id="IPR004045">
    <property type="entry name" value="Glutathione_S-Trfase_N"/>
</dbReference>
<dbReference type="SFLD" id="SFLDG01202">
    <property type="entry name" value="SUF2.2"/>
    <property type="match status" value="1"/>
</dbReference>
<feature type="domain" description="GST N-terminal" evidence="2">
    <location>
        <begin position="218"/>
        <end position="297"/>
    </location>
</feature>
<dbReference type="Proteomes" id="UP001489004">
    <property type="component" value="Unassembled WGS sequence"/>
</dbReference>
<dbReference type="GO" id="GO:0009507">
    <property type="term" value="C:chloroplast"/>
    <property type="evidence" value="ECO:0007669"/>
    <property type="project" value="TreeGrafter"/>
</dbReference>
<accession>A0AAW1R6F9</accession>
<dbReference type="AlphaFoldDB" id="A0AAW1R6F9"/>
<dbReference type="CDD" id="cd03041">
    <property type="entry name" value="GST_N_2GST_N"/>
    <property type="match status" value="2"/>
</dbReference>
<feature type="compositionally biased region" description="Low complexity" evidence="1">
    <location>
        <begin position="1"/>
        <end position="14"/>
    </location>
</feature>
<organism evidence="3 4">
    <name type="scientific">[Myrmecia] bisecta</name>
    <dbReference type="NCBI Taxonomy" id="41462"/>
    <lineage>
        <taxon>Eukaryota</taxon>
        <taxon>Viridiplantae</taxon>
        <taxon>Chlorophyta</taxon>
        <taxon>core chlorophytes</taxon>
        <taxon>Trebouxiophyceae</taxon>
        <taxon>Trebouxiales</taxon>
        <taxon>Trebouxiaceae</taxon>
        <taxon>Myrmecia</taxon>
    </lineage>
</organism>
<evidence type="ECO:0000313" key="3">
    <source>
        <dbReference type="EMBL" id="KAK9829088.1"/>
    </source>
</evidence>
<name>A0AAW1R6F9_9CHLO</name>
<evidence type="ECO:0000256" key="1">
    <source>
        <dbReference type="SAM" id="MobiDB-lite"/>
    </source>
</evidence>
<feature type="region of interest" description="Disordered" evidence="1">
    <location>
        <begin position="1"/>
        <end position="21"/>
    </location>
</feature>
<dbReference type="PANTHER" id="PTHR45288:SF1">
    <property type="entry name" value="THIOREDOXIN FAMILY PROTEIN"/>
    <property type="match status" value="1"/>
</dbReference>
<dbReference type="FunFam" id="3.40.30.10:FF:000138">
    <property type="entry name" value="Thioredoxin family protein"/>
    <property type="match status" value="1"/>
</dbReference>
<dbReference type="InterPro" id="IPR036249">
    <property type="entry name" value="Thioredoxin-like_sf"/>
</dbReference>